<dbReference type="InterPro" id="IPR051058">
    <property type="entry name" value="GDSL_Est/Lipase"/>
</dbReference>
<evidence type="ECO:0008006" key="5">
    <source>
        <dbReference type="Google" id="ProtNLM"/>
    </source>
</evidence>
<keyword evidence="4" id="KW-1185">Reference proteome</keyword>
<dbReference type="CDD" id="cd01846">
    <property type="entry name" value="fatty_acyltransferase_like"/>
    <property type="match status" value="1"/>
</dbReference>
<organism evidence="3 4">
    <name type="scientific">Salinomyces thailandicus</name>
    <dbReference type="NCBI Taxonomy" id="706561"/>
    <lineage>
        <taxon>Eukaryota</taxon>
        <taxon>Fungi</taxon>
        <taxon>Dikarya</taxon>
        <taxon>Ascomycota</taxon>
        <taxon>Pezizomycotina</taxon>
        <taxon>Dothideomycetes</taxon>
        <taxon>Dothideomycetidae</taxon>
        <taxon>Mycosphaerellales</taxon>
        <taxon>Teratosphaeriaceae</taxon>
        <taxon>Salinomyces</taxon>
    </lineage>
</organism>
<protein>
    <recommendedName>
        <fullName evidence="5">Carbohydrate esterase family 16 protein</fullName>
    </recommendedName>
</protein>
<dbReference type="InterPro" id="IPR001087">
    <property type="entry name" value="GDSL"/>
</dbReference>
<name>A0A4U0TJX2_9PEZI</name>
<dbReference type="PANTHER" id="PTHR45648:SF85">
    <property type="entry name" value="A, PUTATIVE (AFU_ORTHOLOGUE AFUA_2G10760)-RELATED"/>
    <property type="match status" value="1"/>
</dbReference>
<evidence type="ECO:0000313" key="4">
    <source>
        <dbReference type="Proteomes" id="UP000308549"/>
    </source>
</evidence>
<dbReference type="PANTHER" id="PTHR45648">
    <property type="entry name" value="GDSL LIPASE/ACYLHYDROLASE FAMILY PROTEIN (AFU_ORTHOLOGUE AFUA_4G14700)"/>
    <property type="match status" value="1"/>
</dbReference>
<dbReference type="SUPFAM" id="SSF52266">
    <property type="entry name" value="SGNH hydrolase"/>
    <property type="match status" value="1"/>
</dbReference>
<dbReference type="Pfam" id="PF00657">
    <property type="entry name" value="Lipase_GDSL"/>
    <property type="match status" value="1"/>
</dbReference>
<evidence type="ECO:0000256" key="1">
    <source>
        <dbReference type="ARBA" id="ARBA00022801"/>
    </source>
</evidence>
<dbReference type="GO" id="GO:0016788">
    <property type="term" value="F:hydrolase activity, acting on ester bonds"/>
    <property type="evidence" value="ECO:0007669"/>
    <property type="project" value="InterPro"/>
</dbReference>
<feature type="chain" id="PRO_5020965930" description="Carbohydrate esterase family 16 protein" evidence="2">
    <location>
        <begin position="24"/>
        <end position="373"/>
    </location>
</feature>
<evidence type="ECO:0000313" key="3">
    <source>
        <dbReference type="EMBL" id="TKA22158.1"/>
    </source>
</evidence>
<dbReference type="AlphaFoldDB" id="A0A4U0TJX2"/>
<gene>
    <name evidence="3" type="ORF">B0A50_08215</name>
</gene>
<keyword evidence="2" id="KW-0732">Signal</keyword>
<keyword evidence="1" id="KW-0378">Hydrolase</keyword>
<feature type="signal peptide" evidence="2">
    <location>
        <begin position="1"/>
        <end position="23"/>
    </location>
</feature>
<accession>A0A4U0TJX2</accession>
<dbReference type="EMBL" id="NAJL01000083">
    <property type="protein sequence ID" value="TKA22158.1"/>
    <property type="molecule type" value="Genomic_DNA"/>
</dbReference>
<proteinExistence type="predicted"/>
<dbReference type="InterPro" id="IPR036514">
    <property type="entry name" value="SGNH_hydro_sf"/>
</dbReference>
<reference evidence="3 4" key="1">
    <citation type="submission" date="2017-03" db="EMBL/GenBank/DDBJ databases">
        <title>Genomes of endolithic fungi from Antarctica.</title>
        <authorList>
            <person name="Coleine C."/>
            <person name="Masonjones S."/>
            <person name="Stajich J.E."/>
        </authorList>
    </citation>
    <scope>NUCLEOTIDE SEQUENCE [LARGE SCALE GENOMIC DNA]</scope>
    <source>
        <strain evidence="3 4">CCFEE 6315</strain>
    </source>
</reference>
<dbReference type="Proteomes" id="UP000308549">
    <property type="component" value="Unassembled WGS sequence"/>
</dbReference>
<sequence>MANRIRFLLASAAAALLPTSAAAANNPSTVTETQQVHKTHWRTHWHTHIHTRTVTAQCPTLAISSTAATSSATTSSSWPGWAGIHHMFAFGDSYSTTGFNLSLTQPNASNPLGNPVYPGYTATNGPNWVDFLTTTYNQTLLETVNLAYGGATVDSALIAPYEPTVLSLSDQVLKEFSPVYAESPSFFDWQAGNTLFATWIGINDVGNAYSEANSSVIYPLVFAEYASLMDTLYQHGARNFLFVNVPPVNRSPLTVSAGTAAQAAEAQDIAAWNANVTSLAANLSRTYVDATTFVFDAHSLFEQVLDDPCSHSETCAYRNTTDYCEAYMDGTPSWYTFNPNCSLPVDEYFWLNSLHPTFRMMNVTAQAMARQLS</sequence>
<dbReference type="OrthoDB" id="1600564at2759"/>
<dbReference type="Gene3D" id="3.40.50.1110">
    <property type="entry name" value="SGNH hydrolase"/>
    <property type="match status" value="1"/>
</dbReference>
<evidence type="ECO:0000256" key="2">
    <source>
        <dbReference type="SAM" id="SignalP"/>
    </source>
</evidence>
<comment type="caution">
    <text evidence="3">The sequence shown here is derived from an EMBL/GenBank/DDBJ whole genome shotgun (WGS) entry which is preliminary data.</text>
</comment>